<feature type="transmembrane region" description="Helical" evidence="8">
    <location>
        <begin position="527"/>
        <end position="547"/>
    </location>
</feature>
<feature type="transmembrane region" description="Helical" evidence="8">
    <location>
        <begin position="306"/>
        <end position="325"/>
    </location>
</feature>
<feature type="transmembrane region" description="Helical" evidence="8">
    <location>
        <begin position="222"/>
        <end position="246"/>
    </location>
</feature>
<feature type="transmembrane region" description="Helical" evidence="8">
    <location>
        <begin position="188"/>
        <end position="210"/>
    </location>
</feature>
<evidence type="ECO:0000256" key="5">
    <source>
        <dbReference type="ARBA" id="ARBA00022692"/>
    </source>
</evidence>
<feature type="transmembrane region" description="Helical" evidence="8">
    <location>
        <begin position="252"/>
        <end position="270"/>
    </location>
</feature>
<dbReference type="InterPro" id="IPR000522">
    <property type="entry name" value="ABC_transptr_permease_BtuC"/>
</dbReference>
<evidence type="ECO:0000256" key="2">
    <source>
        <dbReference type="ARBA" id="ARBA00007935"/>
    </source>
</evidence>
<dbReference type="SUPFAM" id="SSF81345">
    <property type="entry name" value="ABC transporter involved in vitamin B12 uptake, BtuC"/>
    <property type="match status" value="2"/>
</dbReference>
<dbReference type="Pfam" id="PF01032">
    <property type="entry name" value="FecCD"/>
    <property type="match status" value="2"/>
</dbReference>
<dbReference type="Proteomes" id="UP001151088">
    <property type="component" value="Unassembled WGS sequence"/>
</dbReference>
<feature type="transmembrane region" description="Helical" evidence="8">
    <location>
        <begin position="16"/>
        <end position="34"/>
    </location>
</feature>
<feature type="transmembrane region" description="Helical" evidence="8">
    <location>
        <begin position="448"/>
        <end position="473"/>
    </location>
</feature>
<feature type="transmembrane region" description="Helical" evidence="8">
    <location>
        <begin position="480"/>
        <end position="507"/>
    </location>
</feature>
<evidence type="ECO:0000256" key="8">
    <source>
        <dbReference type="SAM" id="Phobius"/>
    </source>
</evidence>
<proteinExistence type="inferred from homology"/>
<feature type="transmembrane region" description="Helical" evidence="8">
    <location>
        <begin position="610"/>
        <end position="629"/>
    </location>
</feature>
<keyword evidence="3" id="KW-0813">Transport</keyword>
<comment type="similarity">
    <text evidence="2">Belongs to the binding-protein-dependent transport system permease family. FecCD subfamily.</text>
</comment>
<feature type="transmembrane region" description="Helical" evidence="8">
    <location>
        <begin position="568"/>
        <end position="590"/>
    </location>
</feature>
<feature type="transmembrane region" description="Helical" evidence="8">
    <location>
        <begin position="54"/>
        <end position="79"/>
    </location>
</feature>
<evidence type="ECO:0000256" key="7">
    <source>
        <dbReference type="ARBA" id="ARBA00023136"/>
    </source>
</evidence>
<gene>
    <name evidence="9" type="primary">fhuB</name>
    <name evidence="9" type="ORF">NVS89_05460</name>
</gene>
<keyword evidence="5 8" id="KW-0812">Transmembrane</keyword>
<dbReference type="GO" id="GO:0022857">
    <property type="term" value="F:transmembrane transporter activity"/>
    <property type="evidence" value="ECO:0007669"/>
    <property type="project" value="InterPro"/>
</dbReference>
<accession>A0A9X2PFI5</accession>
<comment type="caution">
    <text evidence="9">The sequence shown here is derived from an EMBL/GenBank/DDBJ whole genome shotgun (WGS) entry which is preliminary data.</text>
</comment>
<feature type="transmembrane region" description="Helical" evidence="8">
    <location>
        <begin position="120"/>
        <end position="138"/>
    </location>
</feature>
<dbReference type="InterPro" id="IPR037294">
    <property type="entry name" value="ABC_BtuC-like"/>
</dbReference>
<dbReference type="RefSeq" id="WP_258731557.1">
    <property type="nucleotide sequence ID" value="NZ_JANTHZ010000002.1"/>
</dbReference>
<feature type="transmembrane region" description="Helical" evidence="8">
    <location>
        <begin position="277"/>
        <end position="300"/>
    </location>
</feature>
<evidence type="ECO:0000256" key="6">
    <source>
        <dbReference type="ARBA" id="ARBA00022989"/>
    </source>
</evidence>
<feature type="transmembrane region" description="Helical" evidence="8">
    <location>
        <begin position="424"/>
        <end position="442"/>
    </location>
</feature>
<evidence type="ECO:0000256" key="3">
    <source>
        <dbReference type="ARBA" id="ARBA00022448"/>
    </source>
</evidence>
<protein>
    <submittedName>
        <fullName evidence="9">Fe(3+)-hydroxamate ABC transporter permease FhuB</fullName>
    </submittedName>
</protein>
<dbReference type="PANTHER" id="PTHR30472">
    <property type="entry name" value="FERRIC ENTEROBACTIN TRANSPORT SYSTEM PERMEASE PROTEIN"/>
    <property type="match status" value="1"/>
</dbReference>
<evidence type="ECO:0000313" key="9">
    <source>
        <dbReference type="EMBL" id="MCS0494537.1"/>
    </source>
</evidence>
<keyword evidence="7 8" id="KW-0472">Membrane</keyword>
<dbReference type="AlphaFoldDB" id="A0A9X2PFI5"/>
<evidence type="ECO:0000313" key="10">
    <source>
        <dbReference type="Proteomes" id="UP001151088"/>
    </source>
</evidence>
<evidence type="ECO:0000256" key="4">
    <source>
        <dbReference type="ARBA" id="ARBA00022475"/>
    </source>
</evidence>
<dbReference type="GO" id="GO:0033214">
    <property type="term" value="P:siderophore-iron import into cell"/>
    <property type="evidence" value="ECO:0007669"/>
    <property type="project" value="TreeGrafter"/>
</dbReference>
<dbReference type="NCBIfam" id="NF007866">
    <property type="entry name" value="PRK10577.1-2"/>
    <property type="match status" value="1"/>
</dbReference>
<keyword evidence="10" id="KW-1185">Reference proteome</keyword>
<dbReference type="Gene3D" id="1.10.3470.10">
    <property type="entry name" value="ABC transporter involved in vitamin B12 uptake, BtuC"/>
    <property type="match status" value="2"/>
</dbReference>
<dbReference type="EMBL" id="JANTHZ010000002">
    <property type="protein sequence ID" value="MCS0494537.1"/>
    <property type="molecule type" value="Genomic_DNA"/>
</dbReference>
<organism evidence="9 10">
    <name type="scientific">Ancylobacter mangrovi</name>
    <dbReference type="NCBI Taxonomy" id="2972472"/>
    <lineage>
        <taxon>Bacteria</taxon>
        <taxon>Pseudomonadati</taxon>
        <taxon>Pseudomonadota</taxon>
        <taxon>Alphaproteobacteria</taxon>
        <taxon>Hyphomicrobiales</taxon>
        <taxon>Xanthobacteraceae</taxon>
        <taxon>Ancylobacter</taxon>
    </lineage>
</organism>
<evidence type="ECO:0000256" key="1">
    <source>
        <dbReference type="ARBA" id="ARBA00004651"/>
    </source>
</evidence>
<feature type="transmembrane region" description="Helical" evidence="8">
    <location>
        <begin position="91"/>
        <end position="114"/>
    </location>
</feature>
<feature type="transmembrane region" description="Helical" evidence="8">
    <location>
        <begin position="390"/>
        <end position="412"/>
    </location>
</feature>
<comment type="subcellular location">
    <subcellularLocation>
        <location evidence="1">Cell membrane</location>
        <topology evidence="1">Multi-pass membrane protein</topology>
    </subcellularLocation>
</comment>
<feature type="transmembrane region" description="Helical" evidence="8">
    <location>
        <begin position="351"/>
        <end position="370"/>
    </location>
</feature>
<feature type="transmembrane region" description="Helical" evidence="8">
    <location>
        <begin position="145"/>
        <end position="168"/>
    </location>
</feature>
<keyword evidence="4" id="KW-1003">Cell membrane</keyword>
<sequence>MADLALVRPFAVRRGMAWGALFLLGLVLFALVLVRRPELAGDPATVRRLGDVLLWHSLVPRAATALLAGAALGLSGALLQRVLRNPIADPSTLGIAAGAQLALVLALAFAPALVAFSREGTAFAGGVAAVGLVMALSWRRDFEPVTVVVAGMTLSLMAGAASAALILARGDYVFSLFIWGAGSLHQQNWQPALVIGTRLALGVLAAVLLLRPLNVLALNDAGARSLGVAVGGMRCLVIAVAVWLAASVVSQVGVIGFVGLAAPAFARVSGARRPGEVLLAAPLIGALLLWIADGAVQLASAGDGDVIPTGAAVGLIGGPLLLWLLPRLPHHAPPMQAAAGTRRRLRRPGRALLVLLAATGVAGVAALVMGRDLDGWALASGPVLAELAVFRLPRIVAAVAAGGLLGAAGAIMQRLTGNPLAGPEVLGVGAGAGVGLAAALTLDPGAGTALLVGASAAGALGALVIVLVVAALTGFGPERLLLAGIALGCMGLAILSAVFATGGPGSFRLLAWMSGSTDKVGVDEARLMAVAALVLLAPVPLLVRWLDILPLGAAVGTSLGMPVTVGRLALSLLAALMTALSAFFVGPLSLVGLIGPHVARLAGFAPGRAFVLASALIGAAVLLVADWLARSLAFPYQLPTGLMAALIGGPYLIWLLQRGGGENG</sequence>
<feature type="transmembrane region" description="Helical" evidence="8">
    <location>
        <begin position="636"/>
        <end position="656"/>
    </location>
</feature>
<name>A0A9X2PFI5_9HYPH</name>
<reference evidence="9" key="1">
    <citation type="submission" date="2022-08" db="EMBL/GenBank/DDBJ databases">
        <authorList>
            <person name="Li F."/>
        </authorList>
    </citation>
    <scope>NUCLEOTIDE SEQUENCE</scope>
    <source>
        <strain evidence="9">MQZ15Z-1</strain>
    </source>
</reference>
<dbReference type="PANTHER" id="PTHR30472:SF37">
    <property type="entry name" value="FE(3+) DICITRATE TRANSPORT SYSTEM PERMEASE PROTEIN FECD-RELATED"/>
    <property type="match status" value="1"/>
</dbReference>
<dbReference type="GO" id="GO:0005886">
    <property type="term" value="C:plasma membrane"/>
    <property type="evidence" value="ECO:0007669"/>
    <property type="project" value="UniProtKB-SubCell"/>
</dbReference>
<keyword evidence="6 8" id="KW-1133">Transmembrane helix</keyword>